<protein>
    <recommendedName>
        <fullName evidence="4">Coiled coil protein</fullName>
    </recommendedName>
</protein>
<evidence type="ECO:0000313" key="2">
    <source>
        <dbReference type="EMBL" id="RUQ88054.1"/>
    </source>
</evidence>
<comment type="caution">
    <text evidence="2">The sequence shown here is derived from an EMBL/GenBank/DDBJ whole genome shotgun (WGS) entry which is preliminary data.</text>
</comment>
<feature type="transmembrane region" description="Helical" evidence="1">
    <location>
        <begin position="12"/>
        <end position="30"/>
    </location>
</feature>
<proteinExistence type="predicted"/>
<dbReference type="EMBL" id="RZGR01000015">
    <property type="protein sequence ID" value="RUQ88054.1"/>
    <property type="molecule type" value="Genomic_DNA"/>
</dbReference>
<evidence type="ECO:0008006" key="4">
    <source>
        <dbReference type="Google" id="ProtNLM"/>
    </source>
</evidence>
<dbReference type="RefSeq" id="WP_127057041.1">
    <property type="nucleotide sequence ID" value="NZ_RZGR01000015.1"/>
</dbReference>
<keyword evidence="1" id="KW-1133">Transmembrane helix</keyword>
<evidence type="ECO:0000256" key="1">
    <source>
        <dbReference type="SAM" id="Phobius"/>
    </source>
</evidence>
<feature type="transmembrane region" description="Helical" evidence="1">
    <location>
        <begin position="36"/>
        <end position="55"/>
    </location>
</feature>
<reference evidence="2 3" key="1">
    <citation type="submission" date="2018-12" db="EMBL/GenBank/DDBJ databases">
        <title>Legionella sp,whole genome shotgun sequence.</title>
        <authorList>
            <person name="Wu H."/>
        </authorList>
    </citation>
    <scope>NUCLEOTIDE SEQUENCE [LARGE SCALE GENOMIC DNA]</scope>
    <source>
        <strain evidence="3">km714</strain>
    </source>
</reference>
<keyword evidence="3" id="KW-1185">Reference proteome</keyword>
<organism evidence="2 3">
    <name type="scientific">Legionella septentrionalis</name>
    <dbReference type="NCBI Taxonomy" id="2498109"/>
    <lineage>
        <taxon>Bacteria</taxon>
        <taxon>Pseudomonadati</taxon>
        <taxon>Pseudomonadota</taxon>
        <taxon>Gammaproteobacteria</taxon>
        <taxon>Legionellales</taxon>
        <taxon>Legionellaceae</taxon>
        <taxon>Legionella</taxon>
    </lineage>
</organism>
<sequence>MGLPEVLHKLSRLFLAGFALVASPFVRLGALLLSTALAIPIAAVIILIVSFVVGAKTFELVPSYVASALVAAGTAAVLTLLAAAITPVVLFFALCEVIISPIKGARAAWEGGLEGWYDYAFRLFFFSFFSSSDAPEAMDEDLIQRRFQYADADQMQQLLSMLQAAQENTYTNPIEPQQFAALELSQEELNEIIKNSAPLLTPQETQQLAQKDSREIADLLQKYQDMLERLNGNCTIDLEKPAPENAVVLVKQYFKDSAWLPVPGRSQIFNKQSLQTYCTSANATHPLTRENLLEPTPYKVDTETYHTRYVFHNYYYSPQASSPTIISQEISMMAAKLRDCLTTSPKPAQVTIHSGSQQAMFTPANI</sequence>
<keyword evidence="1" id="KW-0472">Membrane</keyword>
<gene>
    <name evidence="2" type="ORF">EKM59_06295</name>
</gene>
<dbReference type="AlphaFoldDB" id="A0A3S0XT57"/>
<dbReference type="Proteomes" id="UP000288012">
    <property type="component" value="Unassembled WGS sequence"/>
</dbReference>
<name>A0A3S0XT57_9GAMM</name>
<accession>A0A3S0XT57</accession>
<keyword evidence="1" id="KW-0812">Transmembrane</keyword>
<evidence type="ECO:0000313" key="3">
    <source>
        <dbReference type="Proteomes" id="UP000288012"/>
    </source>
</evidence>
<feature type="transmembrane region" description="Helical" evidence="1">
    <location>
        <begin position="67"/>
        <end position="94"/>
    </location>
</feature>